<dbReference type="Pfam" id="PF02771">
    <property type="entry name" value="Acyl-CoA_dh_N"/>
    <property type="match status" value="1"/>
</dbReference>
<protein>
    <submittedName>
        <fullName evidence="5">Acyl-CoA dehydrogenase family protein</fullName>
    </submittedName>
</protein>
<dbReference type="Pfam" id="PF08028">
    <property type="entry name" value="Acyl-CoA_dh_2"/>
    <property type="match status" value="1"/>
</dbReference>
<dbReference type="Gene3D" id="1.10.540.10">
    <property type="entry name" value="Acyl-CoA dehydrogenase/oxidase, N-terminal domain"/>
    <property type="match status" value="1"/>
</dbReference>
<dbReference type="PIRSF" id="PIRSF016578">
    <property type="entry name" value="HsaA"/>
    <property type="match status" value="1"/>
</dbReference>
<dbReference type="SUPFAM" id="SSF47203">
    <property type="entry name" value="Acyl-CoA dehydrogenase C-terminal domain-like"/>
    <property type="match status" value="1"/>
</dbReference>
<evidence type="ECO:0000256" key="2">
    <source>
        <dbReference type="ARBA" id="ARBA00049661"/>
    </source>
</evidence>
<dbReference type="InterPro" id="IPR013786">
    <property type="entry name" value="AcylCoA_DH/ox_N"/>
</dbReference>
<comment type="similarity">
    <text evidence="2">Belongs to the HpaH/HsaA monooxygenase family.</text>
</comment>
<reference evidence="5 6" key="1">
    <citation type="submission" date="2020-06" db="EMBL/GenBank/DDBJ databases">
        <authorList>
            <person name="Kim S.-J."/>
            <person name="Park S.-J."/>
        </authorList>
    </citation>
    <scope>NUCLEOTIDE SEQUENCE [LARGE SCALE GENOMIC DNA]</scope>
    <source>
        <strain evidence="5 6">SW-151</strain>
    </source>
</reference>
<name>A0ABX2MYD3_9SPHN</name>
<accession>A0ABX2MYD3</accession>
<dbReference type="Gene3D" id="2.40.110.10">
    <property type="entry name" value="Butyryl-CoA Dehydrogenase, subunit A, domain 2"/>
    <property type="match status" value="1"/>
</dbReference>
<dbReference type="InterPro" id="IPR009100">
    <property type="entry name" value="AcylCoA_DH/oxidase_NM_dom_sf"/>
</dbReference>
<keyword evidence="1" id="KW-0560">Oxidoreductase</keyword>
<dbReference type="InterPro" id="IPR036250">
    <property type="entry name" value="AcylCo_DH-like_C"/>
</dbReference>
<dbReference type="EMBL" id="JABWMH010000001">
    <property type="protein sequence ID" value="NVD26411.1"/>
    <property type="molecule type" value="Genomic_DNA"/>
</dbReference>
<dbReference type="Gene3D" id="1.20.140.10">
    <property type="entry name" value="Butyryl-CoA Dehydrogenase, subunit A, domain 3"/>
    <property type="match status" value="1"/>
</dbReference>
<dbReference type="InterPro" id="IPR050741">
    <property type="entry name" value="Acyl-CoA_dehydrogenase"/>
</dbReference>
<evidence type="ECO:0000313" key="5">
    <source>
        <dbReference type="EMBL" id="NVD26411.1"/>
    </source>
</evidence>
<feature type="domain" description="Acyl-CoA dehydrogenase C-terminal" evidence="4">
    <location>
        <begin position="240"/>
        <end position="371"/>
    </location>
</feature>
<dbReference type="PANTHER" id="PTHR48083">
    <property type="entry name" value="MEDIUM-CHAIN SPECIFIC ACYL-COA DEHYDROGENASE, MITOCHONDRIAL-RELATED"/>
    <property type="match status" value="1"/>
</dbReference>
<proteinExistence type="inferred from homology"/>
<dbReference type="RefSeq" id="WP_176277977.1">
    <property type="nucleotide sequence ID" value="NZ_JABWMH010000001.1"/>
</dbReference>
<keyword evidence="6" id="KW-1185">Reference proteome</keyword>
<dbReference type="PANTHER" id="PTHR48083:SF5">
    <property type="entry name" value="NRGC PROTEIN"/>
    <property type="match status" value="1"/>
</dbReference>
<evidence type="ECO:0000313" key="6">
    <source>
        <dbReference type="Proteomes" id="UP000652427"/>
    </source>
</evidence>
<dbReference type="InterPro" id="IPR046373">
    <property type="entry name" value="Acyl-CoA_Oxase/DH_mid-dom_sf"/>
</dbReference>
<dbReference type="Proteomes" id="UP000652427">
    <property type="component" value="Unassembled WGS sequence"/>
</dbReference>
<dbReference type="InterPro" id="IPR013107">
    <property type="entry name" value="Acyl-CoA_DH_C"/>
</dbReference>
<evidence type="ECO:0000259" key="3">
    <source>
        <dbReference type="Pfam" id="PF02771"/>
    </source>
</evidence>
<dbReference type="SUPFAM" id="SSF56645">
    <property type="entry name" value="Acyl-CoA dehydrogenase NM domain-like"/>
    <property type="match status" value="1"/>
</dbReference>
<feature type="domain" description="Acyl-CoA dehydrogenase/oxidase N-terminal" evidence="3">
    <location>
        <begin position="24"/>
        <end position="98"/>
    </location>
</feature>
<evidence type="ECO:0000256" key="1">
    <source>
        <dbReference type="ARBA" id="ARBA00023002"/>
    </source>
</evidence>
<comment type="caution">
    <text evidence="5">The sequence shown here is derived from an EMBL/GenBank/DDBJ whole genome shotgun (WGS) entry which is preliminary data.</text>
</comment>
<gene>
    <name evidence="5" type="ORF">HUO14_00670</name>
</gene>
<dbReference type="InterPro" id="IPR037069">
    <property type="entry name" value="AcylCoA_DH/ox_N_sf"/>
</dbReference>
<organism evidence="5 6">
    <name type="scientific">Parasphingorhabdus flavimaris</name>
    <dbReference type="NCBI Taxonomy" id="266812"/>
    <lineage>
        <taxon>Bacteria</taxon>
        <taxon>Pseudomonadati</taxon>
        <taxon>Pseudomonadota</taxon>
        <taxon>Alphaproteobacteria</taxon>
        <taxon>Sphingomonadales</taxon>
        <taxon>Sphingomonadaceae</taxon>
        <taxon>Parasphingorhabdus</taxon>
    </lineage>
</organism>
<sequence length="393" mass="41124">MSGLQYDISSLGEVGPKILALLPEIAARAEETEQARRLPADLAAKLAEAGAFNLSKPASLGGLELEPLDFLKIVATVAEADASAGWCVMIAVTSTLGAAYMPEPAAREIFGADDVVTGGVFAPMGKAEDKGDHYLLSGQWQWGSGSANCSWLGGGAMIFKDGELQKFDNGAPYHRMLFFPAQQASLIDSWHVAGLKGTGSGDFSVEGIKVPKDRSVSFVGDRPSDPGALYKFPLFGLLALGVSAVALGNARAALEEIRTIAINKKTPGGGRSMAQRATIQVDLARATAHLGGAFAFLENAIGECWSEAQGDGEISPKGRANLRLACAHATEISADICKTAYTLGGGSAVYSTSSLQRRFRDAHVATQHIATAPAVFELAGRILLDQPGDMAML</sequence>
<evidence type="ECO:0000259" key="4">
    <source>
        <dbReference type="Pfam" id="PF08028"/>
    </source>
</evidence>